<evidence type="ECO:0000313" key="3">
    <source>
        <dbReference type="EMBL" id="KAK8164301.1"/>
    </source>
</evidence>
<feature type="region of interest" description="Disordered" evidence="1">
    <location>
        <begin position="124"/>
        <end position="152"/>
    </location>
</feature>
<evidence type="ECO:0000313" key="4">
    <source>
        <dbReference type="Proteomes" id="UP001456524"/>
    </source>
</evidence>
<gene>
    <name evidence="3" type="ORF">IWX90DRAFT_254250</name>
</gene>
<evidence type="ECO:0000256" key="2">
    <source>
        <dbReference type="SAM" id="SignalP"/>
    </source>
</evidence>
<feature type="compositionally biased region" description="Basic and acidic residues" evidence="1">
    <location>
        <begin position="127"/>
        <end position="138"/>
    </location>
</feature>
<proteinExistence type="predicted"/>
<feature type="region of interest" description="Disordered" evidence="1">
    <location>
        <begin position="18"/>
        <end position="46"/>
    </location>
</feature>
<evidence type="ECO:0000256" key="1">
    <source>
        <dbReference type="SAM" id="MobiDB-lite"/>
    </source>
</evidence>
<dbReference type="EMBL" id="JBBWUH010000006">
    <property type="protein sequence ID" value="KAK8164301.1"/>
    <property type="molecule type" value="Genomic_DNA"/>
</dbReference>
<sequence>MKWIIPSVALLSLAAALPSAQDDSKKKEKDKYKGKGSGGDDVDQQNIIPPEEVKDFDYRVGLESLNGETRYVAWVGGQAVCDSRTTIGKGDTAWCSRPSLVQYQGRYIKVHFYQCEALNPHSTVSPEEAKCSKKKDNGEDPTNGESDKCMKEHGGSEIEGVYLELENNERAYCGDLRETFDCGPALVVTRLQCSPPSRSGGHGGGGSGGGSRGGRGGGSGGDDGGKGGGGGGDDGDGGKGGGGGGDDGDGGKGGGGGGR</sequence>
<organism evidence="3 4">
    <name type="scientific">Phyllosticta citrichinensis</name>
    <dbReference type="NCBI Taxonomy" id="1130410"/>
    <lineage>
        <taxon>Eukaryota</taxon>
        <taxon>Fungi</taxon>
        <taxon>Dikarya</taxon>
        <taxon>Ascomycota</taxon>
        <taxon>Pezizomycotina</taxon>
        <taxon>Dothideomycetes</taxon>
        <taxon>Dothideomycetes incertae sedis</taxon>
        <taxon>Botryosphaeriales</taxon>
        <taxon>Phyllostictaceae</taxon>
        <taxon>Phyllosticta</taxon>
    </lineage>
</organism>
<reference evidence="3 4" key="1">
    <citation type="journal article" date="2022" name="G3 (Bethesda)">
        <title>Enemy or ally: a genomic approach to elucidate the lifestyle of Phyllosticta citrichinaensis.</title>
        <authorList>
            <person name="Buijs V.A."/>
            <person name="Groenewald J.Z."/>
            <person name="Haridas S."/>
            <person name="LaButti K.M."/>
            <person name="Lipzen A."/>
            <person name="Martin F.M."/>
            <person name="Barry K."/>
            <person name="Grigoriev I.V."/>
            <person name="Crous P.W."/>
            <person name="Seidl M.F."/>
        </authorList>
    </citation>
    <scope>NUCLEOTIDE SEQUENCE [LARGE SCALE GENOMIC DNA]</scope>
    <source>
        <strain evidence="3 4">CBS 129764</strain>
    </source>
</reference>
<keyword evidence="4" id="KW-1185">Reference proteome</keyword>
<comment type="caution">
    <text evidence="3">The sequence shown here is derived from an EMBL/GenBank/DDBJ whole genome shotgun (WGS) entry which is preliminary data.</text>
</comment>
<protein>
    <submittedName>
        <fullName evidence="3">Uncharacterized protein</fullName>
    </submittedName>
</protein>
<feature type="chain" id="PRO_5045870031" evidence="2">
    <location>
        <begin position="17"/>
        <end position="259"/>
    </location>
</feature>
<feature type="compositionally biased region" description="Basic and acidic residues" evidence="1">
    <location>
        <begin position="22"/>
        <end position="33"/>
    </location>
</feature>
<feature type="region of interest" description="Disordered" evidence="1">
    <location>
        <begin position="193"/>
        <end position="259"/>
    </location>
</feature>
<feature type="compositionally biased region" description="Gly residues" evidence="1">
    <location>
        <begin position="200"/>
        <end position="259"/>
    </location>
</feature>
<keyword evidence="2" id="KW-0732">Signal</keyword>
<feature type="signal peptide" evidence="2">
    <location>
        <begin position="1"/>
        <end position="16"/>
    </location>
</feature>
<name>A0ABR1XS22_9PEZI</name>
<accession>A0ABR1XS22</accession>
<dbReference type="Proteomes" id="UP001456524">
    <property type="component" value="Unassembled WGS sequence"/>
</dbReference>